<dbReference type="Ensembl" id="ENSPKIT00000017545.1">
    <property type="protein sequence ID" value="ENSPKIP00000036597.1"/>
    <property type="gene ID" value="ENSPKIG00000015111.1"/>
</dbReference>
<reference evidence="10" key="2">
    <citation type="submission" date="2025-09" db="UniProtKB">
        <authorList>
            <consortium name="Ensembl"/>
        </authorList>
    </citation>
    <scope>IDENTIFICATION</scope>
</reference>
<comment type="similarity">
    <text evidence="3">Belongs to the LDAF1 family.</text>
</comment>
<proteinExistence type="inferred from homology"/>
<name>A0A3B3T0M5_9TELE</name>
<dbReference type="Proteomes" id="UP000261540">
    <property type="component" value="Unplaced"/>
</dbReference>
<evidence type="ECO:0000313" key="10">
    <source>
        <dbReference type="Ensembl" id="ENSPKIP00000036597.1"/>
    </source>
</evidence>
<evidence type="ECO:0000256" key="8">
    <source>
        <dbReference type="ARBA" id="ARBA00023136"/>
    </source>
</evidence>
<evidence type="ECO:0000256" key="9">
    <source>
        <dbReference type="SAM" id="Phobius"/>
    </source>
</evidence>
<reference evidence="10" key="1">
    <citation type="submission" date="2025-08" db="UniProtKB">
        <authorList>
            <consortium name="Ensembl"/>
        </authorList>
    </citation>
    <scope>IDENTIFICATION</scope>
</reference>
<dbReference type="STRING" id="1676925.ENSPKIP00000036597"/>
<dbReference type="PANTHER" id="PTHR14275:SF0">
    <property type="entry name" value="LIPID DROPLET ASSEMBLY FACTOR 1"/>
    <property type="match status" value="1"/>
</dbReference>
<dbReference type="InterPro" id="IPR029709">
    <property type="entry name" value="LDAF1"/>
</dbReference>
<dbReference type="GO" id="GO:0005811">
    <property type="term" value="C:lipid droplet"/>
    <property type="evidence" value="ECO:0007669"/>
    <property type="project" value="UniProtKB-SubCell"/>
</dbReference>
<organism evidence="10 11">
    <name type="scientific">Paramormyrops kingsleyae</name>
    <dbReference type="NCBI Taxonomy" id="1676925"/>
    <lineage>
        <taxon>Eukaryota</taxon>
        <taxon>Metazoa</taxon>
        <taxon>Chordata</taxon>
        <taxon>Craniata</taxon>
        <taxon>Vertebrata</taxon>
        <taxon>Euteleostomi</taxon>
        <taxon>Actinopterygii</taxon>
        <taxon>Neopterygii</taxon>
        <taxon>Teleostei</taxon>
        <taxon>Osteoglossocephala</taxon>
        <taxon>Osteoglossomorpha</taxon>
        <taxon>Osteoglossiformes</taxon>
        <taxon>Mormyridae</taxon>
        <taxon>Paramormyrops</taxon>
    </lineage>
</organism>
<evidence type="ECO:0000256" key="5">
    <source>
        <dbReference type="ARBA" id="ARBA00022692"/>
    </source>
</evidence>
<keyword evidence="7 9" id="KW-1133">Transmembrane helix</keyword>
<evidence type="ECO:0000256" key="1">
    <source>
        <dbReference type="ARBA" id="ARBA00004477"/>
    </source>
</evidence>
<comment type="subcellular location">
    <subcellularLocation>
        <location evidence="1">Endoplasmic reticulum membrane</location>
        <topology evidence="1">Multi-pass membrane protein</topology>
    </subcellularLocation>
    <subcellularLocation>
        <location evidence="2">Lipid droplet</location>
    </subcellularLocation>
</comment>
<evidence type="ECO:0000256" key="2">
    <source>
        <dbReference type="ARBA" id="ARBA00004502"/>
    </source>
</evidence>
<evidence type="ECO:0000256" key="3">
    <source>
        <dbReference type="ARBA" id="ARBA00007618"/>
    </source>
</evidence>
<feature type="transmembrane region" description="Helical" evidence="9">
    <location>
        <begin position="81"/>
        <end position="105"/>
    </location>
</feature>
<evidence type="ECO:0000256" key="7">
    <source>
        <dbReference type="ARBA" id="ARBA00022989"/>
    </source>
</evidence>
<accession>A0A3B3T0M5</accession>
<feature type="transmembrane region" description="Helical" evidence="9">
    <location>
        <begin position="111"/>
        <end position="128"/>
    </location>
</feature>
<evidence type="ECO:0000256" key="4">
    <source>
        <dbReference type="ARBA" id="ARBA00022677"/>
    </source>
</evidence>
<keyword evidence="6" id="KW-0256">Endoplasmic reticulum</keyword>
<dbReference type="PANTHER" id="PTHR14275">
    <property type="entry name" value="PROMETHIN"/>
    <property type="match status" value="1"/>
</dbReference>
<keyword evidence="4" id="KW-0551">Lipid droplet</keyword>
<protein>
    <submittedName>
        <fullName evidence="10">Transmembrane protein 159</fullName>
    </submittedName>
</protein>
<evidence type="ECO:0000313" key="11">
    <source>
        <dbReference type="Proteomes" id="UP000261540"/>
    </source>
</evidence>
<keyword evidence="8 9" id="KW-0472">Membrane</keyword>
<feature type="transmembrane region" description="Helical" evidence="9">
    <location>
        <begin position="46"/>
        <end position="69"/>
    </location>
</feature>
<dbReference type="Pfam" id="PF16015">
    <property type="entry name" value="Promethin"/>
    <property type="match status" value="1"/>
</dbReference>
<keyword evidence="11" id="KW-1185">Reference proteome</keyword>
<dbReference type="AlphaFoldDB" id="A0A3B3T0M5"/>
<keyword evidence="5 9" id="KW-0812">Transmembrane</keyword>
<sequence>MACSEEPSATRLLLQLHGGLARLKQDARVAELLDTCLGQYLTAHPFLALTLMVFLAMATVPIGLFLMFAAATILAASVGAVILEGVALCLGGAALLCVLCCLAVAAFVVSAFLTAVYITGSTLLHLYYTHRYGRTRPSGIRVSTWVKRGVEGGVII</sequence>
<dbReference type="GeneTree" id="ENSGT00390000006420"/>
<dbReference type="GO" id="GO:0005789">
    <property type="term" value="C:endoplasmic reticulum membrane"/>
    <property type="evidence" value="ECO:0007669"/>
    <property type="project" value="UniProtKB-SubCell"/>
</dbReference>
<evidence type="ECO:0000256" key="6">
    <source>
        <dbReference type="ARBA" id="ARBA00022824"/>
    </source>
</evidence>